<dbReference type="GO" id="GO:0003824">
    <property type="term" value="F:catalytic activity"/>
    <property type="evidence" value="ECO:0007669"/>
    <property type="project" value="UniProtKB-ARBA"/>
</dbReference>
<dbReference type="InterPro" id="IPR052163">
    <property type="entry name" value="DGC-Regulatory_Protein"/>
</dbReference>
<feature type="domain" description="GGDEF" evidence="3">
    <location>
        <begin position="164"/>
        <end position="298"/>
    </location>
</feature>
<gene>
    <name evidence="4" type="ORF">CWI76_01115</name>
</gene>
<evidence type="ECO:0000313" key="5">
    <source>
        <dbReference type="Proteomes" id="UP000288127"/>
    </source>
</evidence>
<dbReference type="Proteomes" id="UP000288127">
    <property type="component" value="Unassembled WGS sequence"/>
</dbReference>
<dbReference type="InterPro" id="IPR029787">
    <property type="entry name" value="Nucleotide_cyclase"/>
</dbReference>
<dbReference type="SMART" id="SM00091">
    <property type="entry name" value="PAS"/>
    <property type="match status" value="1"/>
</dbReference>
<dbReference type="CDD" id="cd00130">
    <property type="entry name" value="PAS"/>
    <property type="match status" value="1"/>
</dbReference>
<dbReference type="NCBIfam" id="TIGR00254">
    <property type="entry name" value="GGDEF"/>
    <property type="match status" value="1"/>
</dbReference>
<dbReference type="PROSITE" id="PS50887">
    <property type="entry name" value="GGDEF"/>
    <property type="match status" value="1"/>
</dbReference>
<dbReference type="SUPFAM" id="SSF55073">
    <property type="entry name" value="Nucleotide cyclase"/>
    <property type="match status" value="1"/>
</dbReference>
<dbReference type="EMBL" id="PIPZ01000001">
    <property type="protein sequence ID" value="RUO60910.1"/>
    <property type="molecule type" value="Genomic_DNA"/>
</dbReference>
<comment type="caution">
    <text evidence="4">The sequence shown here is derived from an EMBL/GenBank/DDBJ whole genome shotgun (WGS) entry which is preliminary data.</text>
</comment>
<dbReference type="SMART" id="SM00267">
    <property type="entry name" value="GGDEF"/>
    <property type="match status" value="1"/>
</dbReference>
<dbReference type="Gene3D" id="3.30.450.20">
    <property type="entry name" value="PAS domain"/>
    <property type="match status" value="1"/>
</dbReference>
<organism evidence="4 5">
    <name type="scientific">Pseudidiomarina marina</name>
    <dbReference type="NCBI Taxonomy" id="502366"/>
    <lineage>
        <taxon>Bacteria</taxon>
        <taxon>Pseudomonadati</taxon>
        <taxon>Pseudomonadota</taxon>
        <taxon>Gammaproteobacteria</taxon>
        <taxon>Alteromonadales</taxon>
        <taxon>Idiomarinaceae</taxon>
        <taxon>Pseudidiomarina</taxon>
    </lineage>
</organism>
<evidence type="ECO:0000259" key="2">
    <source>
        <dbReference type="PROSITE" id="PS50112"/>
    </source>
</evidence>
<dbReference type="AlphaFoldDB" id="A0A432YIZ1"/>
<dbReference type="PANTHER" id="PTHR46663:SF4">
    <property type="entry name" value="DIGUANYLATE CYCLASE DGCT-RELATED"/>
    <property type="match status" value="1"/>
</dbReference>
<sequence>MPHAKLAQFKALGKYMDLLLDAICVVNPSGEFIYVSAGAERVFGYQPDEMIGQSMFQFMHPDDHDKTRKVAAEIMQGVAKVNFENRYIRKNGEVAHILWSARYSKDDDIRIAVARDITEQRQAEVERLKLLQQLEQQALFDPLTELPNRAYFYQKALQALQRQSDIALLYLDLDKFKQINDSFGHAVGDQVLKIAAQRIVQSLRNQDIVARIGGDEFVVFLERVQSNEAATAIADKIINAFVEPIAIAPDQSFEIGISIGIALSHQHGNDLELLLLKADNAMYRAKQHLNHHVLVASE</sequence>
<dbReference type="NCBIfam" id="TIGR00229">
    <property type="entry name" value="sensory_box"/>
    <property type="match status" value="1"/>
</dbReference>
<dbReference type="InterPro" id="IPR000160">
    <property type="entry name" value="GGDEF_dom"/>
</dbReference>
<dbReference type="OrthoDB" id="766410at2"/>
<dbReference type="InterPro" id="IPR000014">
    <property type="entry name" value="PAS"/>
</dbReference>
<dbReference type="CDD" id="cd01949">
    <property type="entry name" value="GGDEF"/>
    <property type="match status" value="1"/>
</dbReference>
<keyword evidence="5" id="KW-1185">Reference proteome</keyword>
<dbReference type="SUPFAM" id="SSF55785">
    <property type="entry name" value="PYP-like sensor domain (PAS domain)"/>
    <property type="match status" value="1"/>
</dbReference>
<proteinExistence type="predicted"/>
<accession>A0A432YIZ1</accession>
<name>A0A432YIZ1_9GAMM</name>
<feature type="domain" description="PAS" evidence="2">
    <location>
        <begin position="8"/>
        <end position="78"/>
    </location>
</feature>
<evidence type="ECO:0000259" key="3">
    <source>
        <dbReference type="PROSITE" id="PS50887"/>
    </source>
</evidence>
<protein>
    <submittedName>
        <fullName evidence="4">PAS domain S-box protein</fullName>
    </submittedName>
</protein>
<dbReference type="Pfam" id="PF00990">
    <property type="entry name" value="GGDEF"/>
    <property type="match status" value="1"/>
</dbReference>
<dbReference type="PANTHER" id="PTHR46663">
    <property type="entry name" value="DIGUANYLATE CYCLASE DGCT-RELATED"/>
    <property type="match status" value="1"/>
</dbReference>
<evidence type="ECO:0000256" key="1">
    <source>
        <dbReference type="ARBA" id="ARBA00001946"/>
    </source>
</evidence>
<dbReference type="PROSITE" id="PS50112">
    <property type="entry name" value="PAS"/>
    <property type="match status" value="1"/>
</dbReference>
<dbReference type="Pfam" id="PF13426">
    <property type="entry name" value="PAS_9"/>
    <property type="match status" value="1"/>
</dbReference>
<dbReference type="InterPro" id="IPR035965">
    <property type="entry name" value="PAS-like_dom_sf"/>
</dbReference>
<dbReference type="Gene3D" id="3.30.70.270">
    <property type="match status" value="1"/>
</dbReference>
<reference evidence="5" key="1">
    <citation type="journal article" date="2018" name="Front. Microbiol.">
        <title>Genome-Based Analysis Reveals the Taxonomy and Diversity of the Family Idiomarinaceae.</title>
        <authorList>
            <person name="Liu Y."/>
            <person name="Lai Q."/>
            <person name="Shao Z."/>
        </authorList>
    </citation>
    <scope>NUCLEOTIDE SEQUENCE [LARGE SCALE GENOMIC DNA]</scope>
    <source>
        <strain evidence="5">PIM1</strain>
    </source>
</reference>
<evidence type="ECO:0000313" key="4">
    <source>
        <dbReference type="EMBL" id="RUO60910.1"/>
    </source>
</evidence>
<dbReference type="FunFam" id="3.30.70.270:FF:000001">
    <property type="entry name" value="Diguanylate cyclase domain protein"/>
    <property type="match status" value="1"/>
</dbReference>
<dbReference type="InterPro" id="IPR043128">
    <property type="entry name" value="Rev_trsase/Diguanyl_cyclase"/>
</dbReference>
<comment type="cofactor">
    <cofactor evidence="1">
        <name>Mg(2+)</name>
        <dbReference type="ChEBI" id="CHEBI:18420"/>
    </cofactor>
</comment>